<accession>A0A9Q0XD36</accession>
<name>A0A9Q0XD36_9SAUR</name>
<dbReference type="InterPro" id="IPR054474">
    <property type="entry name" value="DGKD_4H"/>
</dbReference>
<dbReference type="InterPro" id="IPR013761">
    <property type="entry name" value="SAM/pointed_sf"/>
</dbReference>
<dbReference type="OrthoDB" id="9038801at2759"/>
<dbReference type="SMART" id="SM00454">
    <property type="entry name" value="SAM"/>
    <property type="match status" value="1"/>
</dbReference>
<dbReference type="AlphaFoldDB" id="A0A9Q0XD36"/>
<dbReference type="Proteomes" id="UP001142489">
    <property type="component" value="Unassembled WGS sequence"/>
</dbReference>
<protein>
    <recommendedName>
        <fullName evidence="1">SAM domain-containing protein</fullName>
    </recommendedName>
</protein>
<dbReference type="PANTHER" id="PTHR24135">
    <property type="entry name" value="SH3 AND MULTIPLE ANKYRIN REPEAT DOMAINS PROTEIN"/>
    <property type="match status" value="1"/>
</dbReference>
<evidence type="ECO:0000259" key="1">
    <source>
        <dbReference type="PROSITE" id="PS50105"/>
    </source>
</evidence>
<dbReference type="FunFam" id="1.10.150.50:FF:000021">
    <property type="entry name" value="Diacylglycerol kinase"/>
    <property type="match status" value="1"/>
</dbReference>
<feature type="domain" description="SAM" evidence="1">
    <location>
        <begin position="179"/>
        <end position="242"/>
    </location>
</feature>
<dbReference type="GO" id="GO:0030160">
    <property type="term" value="F:synaptic receptor adaptor activity"/>
    <property type="evidence" value="ECO:0007669"/>
    <property type="project" value="TreeGrafter"/>
</dbReference>
<dbReference type="InterPro" id="IPR051569">
    <property type="entry name" value="SHANK"/>
</dbReference>
<sequence length="243" mass="26528">MEYLTDEESLQLQRLAQATETLIDRIREAAKTHRAIEQELAHAVNGSSLALSEALPSKSSATTGSPEFLSRSTAVEVSVSVKALYNETQALLEGKLQLDSPQQEDGLRHALSAVSQEMQKLSSAHWLAPIVSSSEEGMSQESSGSSSKGSLKLRLSLAKAKKEKLQKQKSSGALPVENWGPEDVAAWLEALDLGEYKELFMRHDIQGSELVLLERRDLKDLGISKVGHLKRILQGIKDASSQP</sequence>
<dbReference type="PROSITE" id="PS50105">
    <property type="entry name" value="SAM_DOMAIN"/>
    <property type="match status" value="1"/>
</dbReference>
<dbReference type="Pfam" id="PF07647">
    <property type="entry name" value="SAM_2"/>
    <property type="match status" value="1"/>
</dbReference>
<evidence type="ECO:0000313" key="2">
    <source>
        <dbReference type="EMBL" id="KAJ7310345.1"/>
    </source>
</evidence>
<evidence type="ECO:0000313" key="3">
    <source>
        <dbReference type="Proteomes" id="UP001142489"/>
    </source>
</evidence>
<dbReference type="InterPro" id="IPR001660">
    <property type="entry name" value="SAM"/>
</dbReference>
<proteinExistence type="predicted"/>
<gene>
    <name evidence="2" type="ORF">JRQ81_007254</name>
</gene>
<dbReference type="GO" id="GO:0035255">
    <property type="term" value="F:ionotropic glutamate receptor binding"/>
    <property type="evidence" value="ECO:0007669"/>
    <property type="project" value="TreeGrafter"/>
</dbReference>
<comment type="caution">
    <text evidence="2">The sequence shown here is derived from an EMBL/GenBank/DDBJ whole genome shotgun (WGS) entry which is preliminary data.</text>
</comment>
<reference evidence="2" key="1">
    <citation type="journal article" date="2023" name="DNA Res.">
        <title>Chromosome-level genome assembly of Phrynocephalus forsythii using third-generation DNA sequencing and Hi-C analysis.</title>
        <authorList>
            <person name="Qi Y."/>
            <person name="Zhao W."/>
            <person name="Zhao Y."/>
            <person name="Niu C."/>
            <person name="Cao S."/>
            <person name="Zhang Y."/>
        </authorList>
    </citation>
    <scope>NUCLEOTIDE SEQUENCE</scope>
    <source>
        <tissue evidence="2">Muscle</tissue>
    </source>
</reference>
<keyword evidence="3" id="KW-1185">Reference proteome</keyword>
<dbReference type="Gene3D" id="1.10.150.50">
    <property type="entry name" value="Transcription Factor, Ets-1"/>
    <property type="match status" value="1"/>
</dbReference>
<dbReference type="EMBL" id="JAPFRF010000015">
    <property type="protein sequence ID" value="KAJ7310345.1"/>
    <property type="molecule type" value="Genomic_DNA"/>
</dbReference>
<dbReference type="SUPFAM" id="SSF47769">
    <property type="entry name" value="SAM/Pointed domain"/>
    <property type="match status" value="1"/>
</dbReference>
<organism evidence="2 3">
    <name type="scientific">Phrynocephalus forsythii</name>
    <dbReference type="NCBI Taxonomy" id="171643"/>
    <lineage>
        <taxon>Eukaryota</taxon>
        <taxon>Metazoa</taxon>
        <taxon>Chordata</taxon>
        <taxon>Craniata</taxon>
        <taxon>Vertebrata</taxon>
        <taxon>Euteleostomi</taxon>
        <taxon>Lepidosauria</taxon>
        <taxon>Squamata</taxon>
        <taxon>Bifurcata</taxon>
        <taxon>Unidentata</taxon>
        <taxon>Episquamata</taxon>
        <taxon>Toxicofera</taxon>
        <taxon>Iguania</taxon>
        <taxon>Acrodonta</taxon>
        <taxon>Agamidae</taxon>
        <taxon>Agaminae</taxon>
        <taxon>Phrynocephalus</taxon>
    </lineage>
</organism>
<dbReference type="Pfam" id="PF22944">
    <property type="entry name" value="DGKD_4H"/>
    <property type="match status" value="1"/>
</dbReference>
<dbReference type="PANTHER" id="PTHR24135:SF28">
    <property type="entry name" value="LD13733P"/>
    <property type="match status" value="1"/>
</dbReference>